<evidence type="ECO:0000313" key="4">
    <source>
        <dbReference type="Proteomes" id="UP000274429"/>
    </source>
</evidence>
<feature type="compositionally biased region" description="Basic and acidic residues" evidence="2">
    <location>
        <begin position="159"/>
        <end position="170"/>
    </location>
</feature>
<sequence length="338" mass="38667">MFEVRQGAEASVREHPWSHSIGPVCRFQAIDHVRNAAPHEVSTSPEKADLETRIERLCASLQSILDRSRTKERWSRRDKTQSTYTTFRQYFPQPYGRDISKADMYIDSGGNLHGPLDLKHSSKLDGVRKSSGSFIKRSWVEGQRSQSSTRSEANYQTLDGRRSRTCSESRGHVSAEIDGLLDDLNRMRHRESLSNRIGITRWSSLGTVRGDGGRYSTTLTRRHMKRGREPVDIYLKKPLTSNLSKVDLLSVDNRNVSRVSPITLQVDNRSAEREQRLMDELMETRRELQHTRSLMSEEGKRGLNYGSTLKVPVNNEISRNQPIRQNLPNSGPTAQHLR</sequence>
<keyword evidence="4" id="KW-1185">Reference proteome</keyword>
<dbReference type="Proteomes" id="UP000274429">
    <property type="component" value="Unassembled WGS sequence"/>
</dbReference>
<keyword evidence="1" id="KW-0175">Coiled coil</keyword>
<evidence type="ECO:0000313" key="3">
    <source>
        <dbReference type="EMBL" id="VDM34035.1"/>
    </source>
</evidence>
<proteinExistence type="predicted"/>
<accession>A0A158RF97</accession>
<feature type="region of interest" description="Disordered" evidence="2">
    <location>
        <begin position="315"/>
        <end position="338"/>
    </location>
</feature>
<organism evidence="5">
    <name type="scientific">Hydatigena taeniaeformis</name>
    <name type="common">Feline tapeworm</name>
    <name type="synonym">Taenia taeniaeformis</name>
    <dbReference type="NCBI Taxonomy" id="6205"/>
    <lineage>
        <taxon>Eukaryota</taxon>
        <taxon>Metazoa</taxon>
        <taxon>Spiralia</taxon>
        <taxon>Lophotrochozoa</taxon>
        <taxon>Platyhelminthes</taxon>
        <taxon>Cestoda</taxon>
        <taxon>Eucestoda</taxon>
        <taxon>Cyclophyllidea</taxon>
        <taxon>Taeniidae</taxon>
        <taxon>Hydatigera</taxon>
    </lineage>
</organism>
<reference evidence="3 4" key="2">
    <citation type="submission" date="2018-11" db="EMBL/GenBank/DDBJ databases">
        <authorList>
            <consortium name="Pathogen Informatics"/>
        </authorList>
    </citation>
    <scope>NUCLEOTIDE SEQUENCE [LARGE SCALE GENOMIC DNA]</scope>
</reference>
<reference evidence="5" key="1">
    <citation type="submission" date="2016-04" db="UniProtKB">
        <authorList>
            <consortium name="WormBaseParasite"/>
        </authorList>
    </citation>
    <scope>IDENTIFICATION</scope>
</reference>
<feature type="region of interest" description="Disordered" evidence="2">
    <location>
        <begin position="140"/>
        <end position="170"/>
    </location>
</feature>
<protein>
    <submittedName>
        <fullName evidence="5">Centrosome and spindle pole-associated protein 1-like</fullName>
    </submittedName>
</protein>
<gene>
    <name evidence="3" type="ORF">TTAC_LOCUS9273</name>
</gene>
<feature type="compositionally biased region" description="Polar residues" evidence="2">
    <location>
        <begin position="143"/>
        <end position="157"/>
    </location>
</feature>
<evidence type="ECO:0000313" key="5">
    <source>
        <dbReference type="WBParaSite" id="TTAC_0000928801-mRNA-1"/>
    </source>
</evidence>
<evidence type="ECO:0000256" key="2">
    <source>
        <dbReference type="SAM" id="MobiDB-lite"/>
    </source>
</evidence>
<feature type="coiled-coil region" evidence="1">
    <location>
        <begin position="271"/>
        <end position="298"/>
    </location>
</feature>
<dbReference type="AlphaFoldDB" id="A0A158RF97"/>
<dbReference type="WBParaSite" id="TTAC_0000928801-mRNA-1">
    <property type="protein sequence ID" value="TTAC_0000928801-mRNA-1"/>
    <property type="gene ID" value="TTAC_0000928801"/>
</dbReference>
<name>A0A158RF97_HYDTA</name>
<evidence type="ECO:0000256" key="1">
    <source>
        <dbReference type="SAM" id="Coils"/>
    </source>
</evidence>
<dbReference type="OrthoDB" id="6242809at2759"/>
<dbReference type="EMBL" id="UYWX01020743">
    <property type="protein sequence ID" value="VDM34035.1"/>
    <property type="molecule type" value="Genomic_DNA"/>
</dbReference>